<reference evidence="1 2" key="1">
    <citation type="journal article" date="2018" name="Sci. Rep.">
        <title>Genomic signatures of local adaptation to the degree of environmental predictability in rotifers.</title>
        <authorList>
            <person name="Franch-Gras L."/>
            <person name="Hahn C."/>
            <person name="Garcia-Roger E.M."/>
            <person name="Carmona M.J."/>
            <person name="Serra M."/>
            <person name="Gomez A."/>
        </authorList>
    </citation>
    <scope>NUCLEOTIDE SEQUENCE [LARGE SCALE GENOMIC DNA]</scope>
    <source>
        <strain evidence="1">HYR1</strain>
    </source>
</reference>
<dbReference type="Proteomes" id="UP000276133">
    <property type="component" value="Unassembled WGS sequence"/>
</dbReference>
<sequence>MFSGLAKEFMEKLCGQNREKNGPEMVKVSYPKESKNILRSLFENKSTNLYMASLDHKKTEHPGLNKSYLNI</sequence>
<keyword evidence="2" id="KW-1185">Reference proteome</keyword>
<gene>
    <name evidence="1" type="ORF">BpHYR1_041595</name>
</gene>
<comment type="caution">
    <text evidence="1">The sequence shown here is derived from an EMBL/GenBank/DDBJ whole genome shotgun (WGS) entry which is preliminary data.</text>
</comment>
<name>A0A3M7SRU8_BRAPC</name>
<accession>A0A3M7SRU8</accession>
<protein>
    <submittedName>
        <fullName evidence="1">Uncharacterized protein</fullName>
    </submittedName>
</protein>
<dbReference type="EMBL" id="REGN01000891">
    <property type="protein sequence ID" value="RNA38327.1"/>
    <property type="molecule type" value="Genomic_DNA"/>
</dbReference>
<proteinExistence type="predicted"/>
<evidence type="ECO:0000313" key="1">
    <source>
        <dbReference type="EMBL" id="RNA38327.1"/>
    </source>
</evidence>
<evidence type="ECO:0000313" key="2">
    <source>
        <dbReference type="Proteomes" id="UP000276133"/>
    </source>
</evidence>
<organism evidence="1 2">
    <name type="scientific">Brachionus plicatilis</name>
    <name type="common">Marine rotifer</name>
    <name type="synonym">Brachionus muelleri</name>
    <dbReference type="NCBI Taxonomy" id="10195"/>
    <lineage>
        <taxon>Eukaryota</taxon>
        <taxon>Metazoa</taxon>
        <taxon>Spiralia</taxon>
        <taxon>Gnathifera</taxon>
        <taxon>Rotifera</taxon>
        <taxon>Eurotatoria</taxon>
        <taxon>Monogononta</taxon>
        <taxon>Pseudotrocha</taxon>
        <taxon>Ploima</taxon>
        <taxon>Brachionidae</taxon>
        <taxon>Brachionus</taxon>
    </lineage>
</organism>
<dbReference type="AlphaFoldDB" id="A0A3M7SRU8"/>